<protein>
    <submittedName>
        <fullName evidence="1">Uncharacterized protein</fullName>
    </submittedName>
</protein>
<comment type="caution">
    <text evidence="1">The sequence shown here is derived from an EMBL/GenBank/DDBJ whole genome shotgun (WGS) entry which is preliminary data.</text>
</comment>
<name>A0A699KVA7_TANCI</name>
<gene>
    <name evidence="1" type="ORF">Tci_676236</name>
</gene>
<reference evidence="1" key="1">
    <citation type="journal article" date="2019" name="Sci. Rep.">
        <title>Draft genome of Tanacetum cinerariifolium, the natural source of mosquito coil.</title>
        <authorList>
            <person name="Yamashiro T."/>
            <person name="Shiraishi A."/>
            <person name="Satake H."/>
            <person name="Nakayama K."/>
        </authorList>
    </citation>
    <scope>NUCLEOTIDE SEQUENCE</scope>
</reference>
<organism evidence="1">
    <name type="scientific">Tanacetum cinerariifolium</name>
    <name type="common">Dalmatian daisy</name>
    <name type="synonym">Chrysanthemum cinerariifolium</name>
    <dbReference type="NCBI Taxonomy" id="118510"/>
    <lineage>
        <taxon>Eukaryota</taxon>
        <taxon>Viridiplantae</taxon>
        <taxon>Streptophyta</taxon>
        <taxon>Embryophyta</taxon>
        <taxon>Tracheophyta</taxon>
        <taxon>Spermatophyta</taxon>
        <taxon>Magnoliopsida</taxon>
        <taxon>eudicotyledons</taxon>
        <taxon>Gunneridae</taxon>
        <taxon>Pentapetalae</taxon>
        <taxon>asterids</taxon>
        <taxon>campanulids</taxon>
        <taxon>Asterales</taxon>
        <taxon>Asteraceae</taxon>
        <taxon>Asteroideae</taxon>
        <taxon>Anthemideae</taxon>
        <taxon>Anthemidinae</taxon>
        <taxon>Tanacetum</taxon>
    </lineage>
</organism>
<proteinExistence type="predicted"/>
<evidence type="ECO:0000313" key="1">
    <source>
        <dbReference type="EMBL" id="GFB04265.1"/>
    </source>
</evidence>
<sequence length="139" mass="15129">MESLFLMHFFKVLNSGKDFSANLERNMFRLANFPLRLWTSLIVRGDGSCSTAAVLLGQGFIPYGVTTYPKNTPSTAPNCGKLFSLHPVLPTVSGGILSTDHGTPVMSDGCHANISKLFFRIEHSSLRPFADNIPPIATS</sequence>
<dbReference type="EMBL" id="BKCJ010539672">
    <property type="protein sequence ID" value="GFB04265.1"/>
    <property type="molecule type" value="Genomic_DNA"/>
</dbReference>
<dbReference type="AlphaFoldDB" id="A0A699KVA7"/>
<accession>A0A699KVA7</accession>